<dbReference type="Proteomes" id="UP001519272">
    <property type="component" value="Unassembled WGS sequence"/>
</dbReference>
<dbReference type="EMBL" id="JAGGKG010000014">
    <property type="protein sequence ID" value="MBP1906298.1"/>
    <property type="molecule type" value="Genomic_DNA"/>
</dbReference>
<comment type="caution">
    <text evidence="1">The sequence shown here is derived from an EMBL/GenBank/DDBJ whole genome shotgun (WGS) entry which is preliminary data.</text>
</comment>
<accession>A0ABS4FVB9</accession>
<name>A0ABS4FVB9_9BACL</name>
<gene>
    <name evidence="1" type="ORF">J2Z32_002947</name>
</gene>
<sequence>MDVHSSSAMNEVNVLAQLADLKEDTYHQLLLLSTLTQLLVDKGILTREEIGEKQRELDQFILPPQYPKV</sequence>
<reference evidence="1 2" key="1">
    <citation type="submission" date="2021-03" db="EMBL/GenBank/DDBJ databases">
        <title>Genomic Encyclopedia of Type Strains, Phase IV (KMG-IV): sequencing the most valuable type-strain genomes for metagenomic binning, comparative biology and taxonomic classification.</title>
        <authorList>
            <person name="Goeker M."/>
        </authorList>
    </citation>
    <scope>NUCLEOTIDE SEQUENCE [LARGE SCALE GENOMIC DNA]</scope>
    <source>
        <strain evidence="1 2">DSM 14349</strain>
    </source>
</reference>
<protein>
    <submittedName>
        <fullName evidence="1">Uncharacterized protein</fullName>
    </submittedName>
</protein>
<proteinExistence type="predicted"/>
<dbReference type="RefSeq" id="WP_210089894.1">
    <property type="nucleotide sequence ID" value="NZ_JAGGKG010000014.1"/>
</dbReference>
<keyword evidence="2" id="KW-1185">Reference proteome</keyword>
<evidence type="ECO:0000313" key="1">
    <source>
        <dbReference type="EMBL" id="MBP1906298.1"/>
    </source>
</evidence>
<organism evidence="1 2">
    <name type="scientific">Paenibacillus turicensis</name>
    <dbReference type="NCBI Taxonomy" id="160487"/>
    <lineage>
        <taxon>Bacteria</taxon>
        <taxon>Bacillati</taxon>
        <taxon>Bacillota</taxon>
        <taxon>Bacilli</taxon>
        <taxon>Bacillales</taxon>
        <taxon>Paenibacillaceae</taxon>
        <taxon>Paenibacillus</taxon>
    </lineage>
</organism>
<evidence type="ECO:0000313" key="2">
    <source>
        <dbReference type="Proteomes" id="UP001519272"/>
    </source>
</evidence>